<dbReference type="AlphaFoldDB" id="A0A0E9RXJ3"/>
<name>A0A0E9RXJ3_ANGAN</name>
<proteinExistence type="predicted"/>
<accession>A0A0E9RXJ3</accession>
<reference evidence="1" key="2">
    <citation type="journal article" date="2015" name="Fish Shellfish Immunol.">
        <title>Early steps in the European eel (Anguilla anguilla)-Vibrio vulnificus interaction in the gills: Role of the RtxA13 toxin.</title>
        <authorList>
            <person name="Callol A."/>
            <person name="Pajuelo D."/>
            <person name="Ebbesson L."/>
            <person name="Teles M."/>
            <person name="MacKenzie S."/>
            <person name="Amaro C."/>
        </authorList>
    </citation>
    <scope>NUCLEOTIDE SEQUENCE</scope>
</reference>
<evidence type="ECO:0000313" key="1">
    <source>
        <dbReference type="EMBL" id="JAH32958.1"/>
    </source>
</evidence>
<protein>
    <submittedName>
        <fullName evidence="1">Uncharacterized protein</fullName>
    </submittedName>
</protein>
<dbReference type="EMBL" id="GBXM01075619">
    <property type="protein sequence ID" value="JAH32958.1"/>
    <property type="molecule type" value="Transcribed_RNA"/>
</dbReference>
<reference evidence="1" key="1">
    <citation type="submission" date="2014-11" db="EMBL/GenBank/DDBJ databases">
        <authorList>
            <person name="Amaro Gonzalez C."/>
        </authorList>
    </citation>
    <scope>NUCLEOTIDE SEQUENCE</scope>
</reference>
<organism evidence="1">
    <name type="scientific">Anguilla anguilla</name>
    <name type="common">European freshwater eel</name>
    <name type="synonym">Muraena anguilla</name>
    <dbReference type="NCBI Taxonomy" id="7936"/>
    <lineage>
        <taxon>Eukaryota</taxon>
        <taxon>Metazoa</taxon>
        <taxon>Chordata</taxon>
        <taxon>Craniata</taxon>
        <taxon>Vertebrata</taxon>
        <taxon>Euteleostomi</taxon>
        <taxon>Actinopterygii</taxon>
        <taxon>Neopterygii</taxon>
        <taxon>Teleostei</taxon>
        <taxon>Anguilliformes</taxon>
        <taxon>Anguillidae</taxon>
        <taxon>Anguilla</taxon>
    </lineage>
</organism>
<sequence>MIQFHLHSHVICTASTHLSKVSLIHN</sequence>